<dbReference type="Proteomes" id="UP001632037">
    <property type="component" value="Unassembled WGS sequence"/>
</dbReference>
<evidence type="ECO:0000256" key="1">
    <source>
        <dbReference type="SAM" id="MobiDB-lite"/>
    </source>
</evidence>
<comment type="caution">
    <text evidence="2">The sequence shown here is derived from an EMBL/GenBank/DDBJ whole genome shotgun (WGS) entry which is preliminary data.</text>
</comment>
<evidence type="ECO:0000313" key="3">
    <source>
        <dbReference type="Proteomes" id="UP001632037"/>
    </source>
</evidence>
<proteinExistence type="predicted"/>
<accession>A0ABD3G1Y7</accession>
<reference evidence="2 3" key="1">
    <citation type="submission" date="2024-09" db="EMBL/GenBank/DDBJ databases">
        <title>Genome sequencing and assembly of Phytophthora oleae, isolate VK10A, causative agent of rot of olive drupes.</title>
        <authorList>
            <person name="Conti Taguali S."/>
            <person name="Riolo M."/>
            <person name="La Spada F."/>
            <person name="Cacciola S.O."/>
            <person name="Dionisio G."/>
        </authorList>
    </citation>
    <scope>NUCLEOTIDE SEQUENCE [LARGE SCALE GENOMIC DNA]</scope>
    <source>
        <strain evidence="2 3">VK10A</strain>
    </source>
</reference>
<evidence type="ECO:0000313" key="2">
    <source>
        <dbReference type="EMBL" id="KAL3671889.1"/>
    </source>
</evidence>
<protein>
    <recommendedName>
        <fullName evidence="4">PiggyBac transposable element-derived protein 4 C-terminal zinc-ribbon domain-containing protein</fullName>
    </recommendedName>
</protein>
<dbReference type="EMBL" id="JBIMZQ010000004">
    <property type="protein sequence ID" value="KAL3671889.1"/>
    <property type="molecule type" value="Genomic_DNA"/>
</dbReference>
<keyword evidence="3" id="KW-1185">Reference proteome</keyword>
<gene>
    <name evidence="2" type="ORF">V7S43_002557</name>
</gene>
<dbReference type="AlphaFoldDB" id="A0ABD3G1Y7"/>
<feature type="compositionally biased region" description="Acidic residues" evidence="1">
    <location>
        <begin position="133"/>
        <end position="148"/>
    </location>
</feature>
<organism evidence="2 3">
    <name type="scientific">Phytophthora oleae</name>
    <dbReference type="NCBI Taxonomy" id="2107226"/>
    <lineage>
        <taxon>Eukaryota</taxon>
        <taxon>Sar</taxon>
        <taxon>Stramenopiles</taxon>
        <taxon>Oomycota</taxon>
        <taxon>Peronosporomycetes</taxon>
        <taxon>Peronosporales</taxon>
        <taxon>Peronosporaceae</taxon>
        <taxon>Phytophthora</taxon>
    </lineage>
</organism>
<evidence type="ECO:0008006" key="4">
    <source>
        <dbReference type="Google" id="ProtNLM"/>
    </source>
</evidence>
<sequence>MQTLSPGQPTEAERLSAVPTDHKLTMFPDWDRFGENKKHRKRPQHQCKDCSLRKRKVGERCASRFYCAACSTGKTRVYLCDRVRPNHYPWNTLTCFQIWHVKWKNGSERSRPLVGRDIQMRGLGKKRRRPSASDEEKEAEEQNEGESE</sequence>
<feature type="region of interest" description="Disordered" evidence="1">
    <location>
        <begin position="110"/>
        <end position="148"/>
    </location>
</feature>
<name>A0ABD3G1Y7_9STRA</name>